<sequence length="33" mass="3635">MGAYHGAPLQNKTAVIDAKQEMVAHTLKFHMVP</sequence>
<dbReference type="AlphaFoldDB" id="A0A1G9BRF0"/>
<name>A0A1G9BRF0_9EURY</name>
<dbReference type="STRING" id="2200.GCA_001571405_01885"/>
<dbReference type="EMBL" id="FNFT01000010">
    <property type="protein sequence ID" value="SDK42032.1"/>
    <property type="molecule type" value="Genomic_DNA"/>
</dbReference>
<accession>A0A1G9BRF0</accession>
<organism evidence="1 2">
    <name type="scientific">Methanoculleus thermophilus</name>
    <dbReference type="NCBI Taxonomy" id="2200"/>
    <lineage>
        <taxon>Archaea</taxon>
        <taxon>Methanobacteriati</taxon>
        <taxon>Methanobacteriota</taxon>
        <taxon>Stenosarchaea group</taxon>
        <taxon>Methanomicrobia</taxon>
        <taxon>Methanomicrobiales</taxon>
        <taxon>Methanomicrobiaceae</taxon>
        <taxon>Methanoculleus</taxon>
    </lineage>
</organism>
<keyword evidence="2" id="KW-1185">Reference proteome</keyword>
<proteinExistence type="predicted"/>
<dbReference type="Proteomes" id="UP000326500">
    <property type="component" value="Unassembled WGS sequence"/>
</dbReference>
<gene>
    <name evidence="1" type="ORF">SAMN04488571_11070</name>
</gene>
<protein>
    <submittedName>
        <fullName evidence="1">Uncharacterized protein</fullName>
    </submittedName>
</protein>
<evidence type="ECO:0000313" key="2">
    <source>
        <dbReference type="Proteomes" id="UP000326500"/>
    </source>
</evidence>
<reference evidence="1 2" key="1">
    <citation type="submission" date="2016-10" db="EMBL/GenBank/DDBJ databases">
        <authorList>
            <person name="Varghese N."/>
            <person name="Submissions S."/>
        </authorList>
    </citation>
    <scope>NUCLEOTIDE SEQUENCE [LARGE SCALE GENOMIC DNA]</scope>
    <source>
        <strain evidence="1 2">DSM 2373</strain>
    </source>
</reference>
<evidence type="ECO:0000313" key="1">
    <source>
        <dbReference type="EMBL" id="SDK42032.1"/>
    </source>
</evidence>